<dbReference type="PANTHER" id="PTHR48041:SF113">
    <property type="entry name" value="ATP-BINDING CASSETTE SUB-FAMILY G MEMBER 5"/>
    <property type="match status" value="1"/>
</dbReference>
<evidence type="ECO:0000256" key="1">
    <source>
        <dbReference type="ARBA" id="ARBA00004141"/>
    </source>
</evidence>
<feature type="transmembrane region" description="Helical" evidence="7">
    <location>
        <begin position="571"/>
        <end position="589"/>
    </location>
</feature>
<evidence type="ECO:0000259" key="8">
    <source>
        <dbReference type="PROSITE" id="PS50893"/>
    </source>
</evidence>
<accession>A0A7M7G6N4</accession>
<proteinExistence type="inferred from homology"/>
<dbReference type="InterPro" id="IPR027417">
    <property type="entry name" value="P-loop_NTPase"/>
</dbReference>
<dbReference type="InParanoid" id="A0A7M7G6N4"/>
<feature type="transmembrane region" description="Helical" evidence="7">
    <location>
        <begin position="499"/>
        <end position="532"/>
    </location>
</feature>
<keyword evidence="3" id="KW-0813">Transport</keyword>
<dbReference type="Pfam" id="PF01061">
    <property type="entry name" value="ABC2_membrane"/>
    <property type="match status" value="1"/>
</dbReference>
<protein>
    <recommendedName>
        <fullName evidence="8">ABC transporter domain-containing protein</fullName>
    </recommendedName>
</protein>
<dbReference type="FunCoup" id="A0A7M7G6N4">
    <property type="interactions" value="25"/>
</dbReference>
<feature type="transmembrane region" description="Helical" evidence="7">
    <location>
        <begin position="672"/>
        <end position="692"/>
    </location>
</feature>
<dbReference type="FunFam" id="3.40.50.300:FF:001473">
    <property type="entry name" value="ATP-binding cassette transporter"/>
    <property type="match status" value="1"/>
</dbReference>
<comment type="subcellular location">
    <subcellularLocation>
        <location evidence="1">Membrane</location>
        <topology evidence="1">Multi-pass membrane protein</topology>
    </subcellularLocation>
</comment>
<evidence type="ECO:0000256" key="7">
    <source>
        <dbReference type="SAM" id="Phobius"/>
    </source>
</evidence>
<organism evidence="9 10">
    <name type="scientific">Nasonia vitripennis</name>
    <name type="common">Parasitic wasp</name>
    <dbReference type="NCBI Taxonomy" id="7425"/>
    <lineage>
        <taxon>Eukaryota</taxon>
        <taxon>Metazoa</taxon>
        <taxon>Ecdysozoa</taxon>
        <taxon>Arthropoda</taxon>
        <taxon>Hexapoda</taxon>
        <taxon>Insecta</taxon>
        <taxon>Pterygota</taxon>
        <taxon>Neoptera</taxon>
        <taxon>Endopterygota</taxon>
        <taxon>Hymenoptera</taxon>
        <taxon>Apocrita</taxon>
        <taxon>Proctotrupomorpha</taxon>
        <taxon>Chalcidoidea</taxon>
        <taxon>Pteromalidae</taxon>
        <taxon>Pteromalinae</taxon>
        <taxon>Nasonia</taxon>
    </lineage>
</organism>
<dbReference type="Gene3D" id="3.40.50.300">
    <property type="entry name" value="P-loop containing nucleotide triphosphate hydrolases"/>
    <property type="match status" value="1"/>
</dbReference>
<dbReference type="GeneID" id="100122519"/>
<dbReference type="OrthoDB" id="66620at2759"/>
<evidence type="ECO:0000313" key="9">
    <source>
        <dbReference type="EnsemblMetazoa" id="XP_001606127"/>
    </source>
</evidence>
<name>A0A7M7G6N4_NASVI</name>
<keyword evidence="5 7" id="KW-1133">Transmembrane helix</keyword>
<dbReference type="SMR" id="A0A7M7G6N4"/>
<dbReference type="InterPro" id="IPR050352">
    <property type="entry name" value="ABCG_transporters"/>
</dbReference>
<dbReference type="GO" id="GO:0005524">
    <property type="term" value="F:ATP binding"/>
    <property type="evidence" value="ECO:0007669"/>
    <property type="project" value="InterPro"/>
</dbReference>
<keyword evidence="6 7" id="KW-0472">Membrane</keyword>
<keyword evidence="10" id="KW-1185">Reference proteome</keyword>
<reference evidence="9" key="1">
    <citation type="submission" date="2021-01" db="UniProtKB">
        <authorList>
            <consortium name="EnsemblMetazoa"/>
        </authorList>
    </citation>
    <scope>IDENTIFICATION</scope>
</reference>
<dbReference type="AlphaFoldDB" id="A0A7M7G6N4"/>
<dbReference type="KEGG" id="nvi:100122519"/>
<comment type="similarity">
    <text evidence="2">Belongs to the ABC transporter superfamily. ABCG family. Eye pigment precursor importer (TC 3.A.1.204) subfamily.</text>
</comment>
<dbReference type="GO" id="GO:0140359">
    <property type="term" value="F:ABC-type transporter activity"/>
    <property type="evidence" value="ECO:0007669"/>
    <property type="project" value="InterPro"/>
</dbReference>
<feature type="transmembrane region" description="Helical" evidence="7">
    <location>
        <begin position="433"/>
        <end position="450"/>
    </location>
</feature>
<dbReference type="SUPFAM" id="SSF52540">
    <property type="entry name" value="P-loop containing nucleoside triphosphate hydrolases"/>
    <property type="match status" value="1"/>
</dbReference>
<feature type="transmembrane region" description="Helical" evidence="7">
    <location>
        <begin position="544"/>
        <end position="564"/>
    </location>
</feature>
<evidence type="ECO:0000256" key="4">
    <source>
        <dbReference type="ARBA" id="ARBA00022692"/>
    </source>
</evidence>
<dbReference type="Pfam" id="PF00005">
    <property type="entry name" value="ABC_tran"/>
    <property type="match status" value="1"/>
</dbReference>
<dbReference type="RefSeq" id="XP_001606127.2">
    <property type="nucleotide sequence ID" value="XM_001606077.5"/>
</dbReference>
<dbReference type="GO" id="GO:0016887">
    <property type="term" value="F:ATP hydrolysis activity"/>
    <property type="evidence" value="ECO:0007669"/>
    <property type="project" value="InterPro"/>
</dbReference>
<dbReference type="InterPro" id="IPR013525">
    <property type="entry name" value="ABC2_TM"/>
</dbReference>
<dbReference type="EnsemblMetazoa" id="XM_001606077">
    <property type="protein sequence ID" value="XP_001606127"/>
    <property type="gene ID" value="LOC100122519"/>
</dbReference>
<feature type="domain" description="ABC transporter" evidence="8">
    <location>
        <begin position="66"/>
        <end position="313"/>
    </location>
</feature>
<sequence>MPNAGRRRAGGGAVVGNCTCEGLIQRERRRRAAAAAAATAATAAAASSSSSVIAYSTMPAMAENVLDVSSVYHSTAVLSSEGTSCGCFASRSEPTAVLRDVSARVFGGEVLAVLGSKGSGKRALLDVIAGRTARGETRGRITLNGSLLTPELFQRHGAYVSHRCHLLPSLTVRQTLTYATWLGNLASRDARVRQTLADLALSQVANRPVSDLTKPEYRRLMLGVQFAKDPLLLLLDEPTWDTDPLNTYLIVSMLWSYATRRGSIVLLTMETPRSDVLPFVARVTLLCLGAVVYSGPTRSMLDYFTYVGFPCPELENPLMYYLCLSTVDRRSRDRFLESNQQISVLVDKFKDEGGIFLKEAPASTLATSQTKETQMQTPTSSLAPTPIGMSHKSLQNRGIKPGCFSTLFALYMRGLAATFACNKSGLSHFGSRIFLLPFILALLSVLYSHSKKQQSMVFLQTSGLVFNVLTLFYFAGIAVTALLFPGFRARYYQEKREGLYGGAMFITSYTMLTLPLSFLSTIMSVGILVHIIDLDALLWIKASAILWASFVATEQVTVAVLMLVKRPMSAAIAVLYIMLVTLVVASGSLRSIRNLPEWLGVVSTALPGRYASLGLNQLAMQMSSFKNLNYNDSITCPGIQELCRYPDGDTFLKERFMRETDRTEPLAVNSNLIITLAFSVGLVILNSVLYLLPLPATVKAKFRE</sequence>
<dbReference type="InterPro" id="IPR003439">
    <property type="entry name" value="ABC_transporter-like_ATP-bd"/>
</dbReference>
<evidence type="ECO:0000313" key="10">
    <source>
        <dbReference type="Proteomes" id="UP000002358"/>
    </source>
</evidence>
<evidence type="ECO:0000256" key="2">
    <source>
        <dbReference type="ARBA" id="ARBA00005814"/>
    </source>
</evidence>
<evidence type="ECO:0000256" key="3">
    <source>
        <dbReference type="ARBA" id="ARBA00022448"/>
    </source>
</evidence>
<feature type="transmembrane region" description="Helical" evidence="7">
    <location>
        <begin position="462"/>
        <end position="487"/>
    </location>
</feature>
<dbReference type="PROSITE" id="PS50893">
    <property type="entry name" value="ABC_TRANSPORTER_2"/>
    <property type="match status" value="1"/>
</dbReference>
<evidence type="ECO:0000256" key="5">
    <source>
        <dbReference type="ARBA" id="ARBA00022989"/>
    </source>
</evidence>
<dbReference type="Proteomes" id="UP000002358">
    <property type="component" value="Chromosome 1"/>
</dbReference>
<evidence type="ECO:0000256" key="6">
    <source>
        <dbReference type="ARBA" id="ARBA00023136"/>
    </source>
</evidence>
<keyword evidence="4 7" id="KW-0812">Transmembrane</keyword>
<dbReference type="PANTHER" id="PTHR48041">
    <property type="entry name" value="ABC TRANSPORTER G FAMILY MEMBER 28"/>
    <property type="match status" value="1"/>
</dbReference>
<dbReference type="GO" id="GO:0043190">
    <property type="term" value="C:ATP-binding cassette (ABC) transporter complex"/>
    <property type="evidence" value="ECO:0007669"/>
    <property type="project" value="TreeGrafter"/>
</dbReference>